<evidence type="ECO:0000313" key="3">
    <source>
        <dbReference type="Proteomes" id="UP000006247"/>
    </source>
</evidence>
<feature type="region of interest" description="Disordered" evidence="1">
    <location>
        <begin position="1"/>
        <end position="20"/>
    </location>
</feature>
<dbReference type="AlphaFoldDB" id="C0E2E0"/>
<evidence type="ECO:0000256" key="1">
    <source>
        <dbReference type="SAM" id="MobiDB-lite"/>
    </source>
</evidence>
<name>C0E2E0_9CORY</name>
<gene>
    <name evidence="2" type="ORF">CORMATOL_01145</name>
</gene>
<proteinExistence type="predicted"/>
<dbReference type="EMBL" id="ACEB01000018">
    <property type="protein sequence ID" value="EEG27342.1"/>
    <property type="molecule type" value="Genomic_DNA"/>
</dbReference>
<dbReference type="HOGENOM" id="CLU_3268726_0_0_11"/>
<dbReference type="Proteomes" id="UP000006247">
    <property type="component" value="Unassembled WGS sequence"/>
</dbReference>
<protein>
    <submittedName>
        <fullName evidence="2">Uncharacterized protein</fullName>
    </submittedName>
</protein>
<evidence type="ECO:0000313" key="2">
    <source>
        <dbReference type="EMBL" id="EEG27342.1"/>
    </source>
</evidence>
<organism evidence="2 3">
    <name type="scientific">Corynebacterium matruchotii ATCC 33806</name>
    <dbReference type="NCBI Taxonomy" id="566549"/>
    <lineage>
        <taxon>Bacteria</taxon>
        <taxon>Bacillati</taxon>
        <taxon>Actinomycetota</taxon>
        <taxon>Actinomycetes</taxon>
        <taxon>Mycobacteriales</taxon>
        <taxon>Corynebacteriaceae</taxon>
        <taxon>Corynebacterium</taxon>
    </lineage>
</organism>
<accession>C0E2E0</accession>
<sequence>MFGAGTDVGAGAGAAGIGDGGGVDGMGFVMVGHRQVSGPLE</sequence>
<reference evidence="2 3" key="1">
    <citation type="submission" date="2009-01" db="EMBL/GenBank/DDBJ databases">
        <authorList>
            <person name="Fulton L."/>
            <person name="Clifton S."/>
            <person name="Chinwalla A.T."/>
            <person name="Mitreva M."/>
            <person name="Sodergren E."/>
            <person name="Weinstock G."/>
            <person name="Clifton S."/>
            <person name="Dooling D.J."/>
            <person name="Fulton B."/>
            <person name="Minx P."/>
            <person name="Pepin K.H."/>
            <person name="Johnson M."/>
            <person name="Bhonagiri V."/>
            <person name="Nash W.E."/>
            <person name="Mardis E.R."/>
            <person name="Wilson R.K."/>
        </authorList>
    </citation>
    <scope>NUCLEOTIDE SEQUENCE [LARGE SCALE GENOMIC DNA]</scope>
    <source>
        <strain evidence="2 3">ATCC 33806</strain>
    </source>
</reference>
<comment type="caution">
    <text evidence="2">The sequence shown here is derived from an EMBL/GenBank/DDBJ whole genome shotgun (WGS) entry which is preliminary data.</text>
</comment>